<dbReference type="Proteomes" id="UP001433508">
    <property type="component" value="Unassembled WGS sequence"/>
</dbReference>
<proteinExistence type="predicted"/>
<keyword evidence="2" id="KW-1185">Reference proteome</keyword>
<organism evidence="1 2">
    <name type="scientific">Lipomyces kononenkoae</name>
    <name type="common">Yeast</name>
    <dbReference type="NCBI Taxonomy" id="34357"/>
    <lineage>
        <taxon>Eukaryota</taxon>
        <taxon>Fungi</taxon>
        <taxon>Dikarya</taxon>
        <taxon>Ascomycota</taxon>
        <taxon>Saccharomycotina</taxon>
        <taxon>Lipomycetes</taxon>
        <taxon>Lipomycetales</taxon>
        <taxon>Lipomycetaceae</taxon>
        <taxon>Lipomyces</taxon>
    </lineage>
</organism>
<evidence type="ECO:0000313" key="2">
    <source>
        <dbReference type="Proteomes" id="UP001433508"/>
    </source>
</evidence>
<comment type="caution">
    <text evidence="1">The sequence shown here is derived from an EMBL/GenBank/DDBJ whole genome shotgun (WGS) entry which is preliminary data.</text>
</comment>
<gene>
    <name evidence="1" type="ORF">V1525DRAFT_396746</name>
</gene>
<name>A0ACC3T9F3_LIPKO</name>
<dbReference type="EMBL" id="MU971342">
    <property type="protein sequence ID" value="KAK9240059.1"/>
    <property type="molecule type" value="Genomic_DNA"/>
</dbReference>
<evidence type="ECO:0000313" key="1">
    <source>
        <dbReference type="EMBL" id="KAK9240059.1"/>
    </source>
</evidence>
<sequence length="314" mass="33340">MLASDMKNGNPGKLSTSGVRSPVKLAKVPVKDFGLNAALKAQSDPSFEVKPRIFEEFALTGRVAIVTGANRGLGLEMAIVLAELGAKVYAIDLPDSASSEFAAAAKYVKRLGSSLEYRQSNVTKQERISKTIDEIAAENDGRIHVCVAAAGILGIQADCTDYPADMFKEVMDVNCNGVFFTAQAVAKQMKQHDIAGSIIFIASMSGSVTNREMNWIPYNASKSAVIQLARSMACELGSAGIRVNSVSPGHIRTKMTAGMLDGEPELEAFWASLNPLGRIGAVHEVRGVIAWLAGDASTFCTGSDIIVSGGHTIW</sequence>
<reference evidence="2" key="1">
    <citation type="journal article" date="2024" name="Front. Bioeng. Biotechnol.">
        <title>Genome-scale model development and genomic sequencing of the oleaginous clade Lipomyces.</title>
        <authorList>
            <person name="Czajka J.J."/>
            <person name="Han Y."/>
            <person name="Kim J."/>
            <person name="Mondo S.J."/>
            <person name="Hofstad B.A."/>
            <person name="Robles A."/>
            <person name="Haridas S."/>
            <person name="Riley R."/>
            <person name="LaButti K."/>
            <person name="Pangilinan J."/>
            <person name="Andreopoulos W."/>
            <person name="Lipzen A."/>
            <person name="Yan J."/>
            <person name="Wang M."/>
            <person name="Ng V."/>
            <person name="Grigoriev I.V."/>
            <person name="Spatafora J.W."/>
            <person name="Magnuson J.K."/>
            <person name="Baker S.E."/>
            <person name="Pomraning K.R."/>
        </authorList>
    </citation>
    <scope>NUCLEOTIDE SEQUENCE [LARGE SCALE GENOMIC DNA]</scope>
    <source>
        <strain evidence="2">CBS 7786</strain>
    </source>
</reference>
<protein>
    <submittedName>
        <fullName evidence="1">Uncharacterized protein</fullName>
    </submittedName>
</protein>
<accession>A0ACC3T9F3</accession>